<organism evidence="8 9">
    <name type="scientific">Mesocestoides corti</name>
    <name type="common">Flatworm</name>
    <dbReference type="NCBI Taxonomy" id="53468"/>
    <lineage>
        <taxon>Eukaryota</taxon>
        <taxon>Metazoa</taxon>
        <taxon>Spiralia</taxon>
        <taxon>Lophotrochozoa</taxon>
        <taxon>Platyhelminthes</taxon>
        <taxon>Cestoda</taxon>
        <taxon>Eucestoda</taxon>
        <taxon>Cyclophyllidea</taxon>
        <taxon>Mesocestoididae</taxon>
        <taxon>Mesocestoides</taxon>
    </lineage>
</organism>
<comment type="subunit">
    <text evidence="4">Interacts with SYS1.</text>
</comment>
<keyword evidence="7" id="KW-0460">Magnesium</keyword>
<dbReference type="GO" id="GO:0046872">
    <property type="term" value="F:metal ion binding"/>
    <property type="evidence" value="ECO:0007669"/>
    <property type="project" value="UniProtKB-KW"/>
</dbReference>
<dbReference type="OrthoDB" id="414781at2759"/>
<feature type="binding site" evidence="6">
    <location>
        <begin position="125"/>
        <end position="128"/>
    </location>
    <ligand>
        <name>GTP</name>
        <dbReference type="ChEBI" id="CHEBI:37565"/>
    </ligand>
</feature>
<feature type="binding site" evidence="7">
    <location>
        <position position="45"/>
    </location>
    <ligand>
        <name>Mg(2+)</name>
        <dbReference type="ChEBI" id="CHEBI:18420"/>
    </ligand>
</feature>
<feature type="binding site" evidence="6">
    <location>
        <begin position="13"/>
        <end position="20"/>
    </location>
    <ligand>
        <name>GTP</name>
        <dbReference type="ChEBI" id="CHEBI:37565"/>
    </ligand>
</feature>
<dbReference type="GO" id="GO:0005525">
    <property type="term" value="F:GTP binding"/>
    <property type="evidence" value="ECO:0007669"/>
    <property type="project" value="UniProtKB-KW"/>
</dbReference>
<dbReference type="GO" id="GO:0006886">
    <property type="term" value="P:intracellular protein transport"/>
    <property type="evidence" value="ECO:0007669"/>
    <property type="project" value="TreeGrafter"/>
</dbReference>
<dbReference type="InterPro" id="IPR024156">
    <property type="entry name" value="Small_GTPase_ARF"/>
</dbReference>
<evidence type="ECO:0000256" key="6">
    <source>
        <dbReference type="PIRSR" id="PIRSR606689-1"/>
    </source>
</evidence>
<dbReference type="PRINTS" id="PR00449">
    <property type="entry name" value="RASTRNSFRMNG"/>
</dbReference>
<dbReference type="GO" id="GO:0034067">
    <property type="term" value="P:protein localization to Golgi apparatus"/>
    <property type="evidence" value="ECO:0007669"/>
    <property type="project" value="TreeGrafter"/>
</dbReference>
<keyword evidence="2 6" id="KW-0342">GTP-binding</keyword>
<dbReference type="InterPro" id="IPR005225">
    <property type="entry name" value="Small_GTP-bd"/>
</dbReference>
<dbReference type="InterPro" id="IPR006689">
    <property type="entry name" value="Small_GTPase_ARF/SAR"/>
</dbReference>
<evidence type="ECO:0000313" key="8">
    <source>
        <dbReference type="EMBL" id="VDD78667.1"/>
    </source>
</evidence>
<dbReference type="SMART" id="SM00178">
    <property type="entry name" value="SAR"/>
    <property type="match status" value="1"/>
</dbReference>
<evidence type="ECO:0000256" key="7">
    <source>
        <dbReference type="PIRSR" id="PIRSR606689-2"/>
    </source>
</evidence>
<evidence type="ECO:0000256" key="2">
    <source>
        <dbReference type="ARBA" id="ARBA00023134"/>
    </source>
</evidence>
<evidence type="ECO:0000256" key="3">
    <source>
        <dbReference type="ARBA" id="ARBA00037377"/>
    </source>
</evidence>
<dbReference type="SUPFAM" id="SSF52540">
    <property type="entry name" value="P-loop containing nucleoside triphosphate hydrolases"/>
    <property type="match status" value="1"/>
</dbReference>
<dbReference type="Proteomes" id="UP000267029">
    <property type="component" value="Unassembled WGS sequence"/>
</dbReference>
<keyword evidence="7" id="KW-0479">Metal-binding</keyword>
<dbReference type="PROSITE" id="PS51417">
    <property type="entry name" value="ARF"/>
    <property type="match status" value="1"/>
</dbReference>
<sequence>MARKDEYSVLILGLDHAGKTTYLEQTKTRFNANYKSMSLHKITSTVGLNIGQVTLEGIVIKFWDLGGQTELQSLWDKYYLESHGVIFIVDSSDPGRFDESKEAFGSHKMIQNRALEGVPLLIIANKQDLDHAFPVSEVKQVFQESAHLIGTRDCSMRGASALKGDGVNDAIRWMADRIKKNSSRRPPTVD</sequence>
<dbReference type="Gene3D" id="3.40.50.300">
    <property type="entry name" value="P-loop containing nucleotide triphosphate hydrolases"/>
    <property type="match status" value="1"/>
</dbReference>
<evidence type="ECO:0000313" key="9">
    <source>
        <dbReference type="Proteomes" id="UP000267029"/>
    </source>
</evidence>
<dbReference type="SMART" id="SM00177">
    <property type="entry name" value="ARF"/>
    <property type="match status" value="1"/>
</dbReference>
<keyword evidence="1 6" id="KW-0547">Nucleotide-binding</keyword>
<dbReference type="EMBL" id="UXSR01002044">
    <property type="protein sequence ID" value="VDD78667.1"/>
    <property type="molecule type" value="Genomic_DNA"/>
</dbReference>
<dbReference type="PROSITE" id="PS51419">
    <property type="entry name" value="RAB"/>
    <property type="match status" value="1"/>
</dbReference>
<evidence type="ECO:0000256" key="4">
    <source>
        <dbReference type="ARBA" id="ARBA00038765"/>
    </source>
</evidence>
<dbReference type="GO" id="GO:0003924">
    <property type="term" value="F:GTPase activity"/>
    <property type="evidence" value="ECO:0007669"/>
    <property type="project" value="InterPro"/>
</dbReference>
<dbReference type="PANTHER" id="PTHR45909">
    <property type="entry name" value="ADP-RIBOSYLATION FACTOR-RELATED PROTEIN 1"/>
    <property type="match status" value="1"/>
</dbReference>
<keyword evidence="9" id="KW-1185">Reference proteome</keyword>
<dbReference type="PANTHER" id="PTHR45909:SF1">
    <property type="entry name" value="ADP-RIBOSYLATION FACTOR-RELATED PROTEIN 1"/>
    <property type="match status" value="1"/>
</dbReference>
<protein>
    <recommendedName>
        <fullName evidence="5">ADP-ribosylation factor-related protein 1</fullName>
    </recommendedName>
</protein>
<reference evidence="8 9" key="1">
    <citation type="submission" date="2018-10" db="EMBL/GenBank/DDBJ databases">
        <authorList>
            <consortium name="Pathogen Informatics"/>
        </authorList>
    </citation>
    <scope>NUCLEOTIDE SEQUENCE [LARGE SCALE GENOMIC DNA]</scope>
</reference>
<evidence type="ECO:0000256" key="1">
    <source>
        <dbReference type="ARBA" id="ARBA00022741"/>
    </source>
</evidence>
<dbReference type="STRING" id="53468.A0A3P6GH78"/>
<dbReference type="InterPro" id="IPR027417">
    <property type="entry name" value="P-loop_NTPase"/>
</dbReference>
<gene>
    <name evidence="8" type="ORF">MCOS_LOCUS4670</name>
</gene>
<feature type="binding site" evidence="6">
    <location>
        <position position="67"/>
    </location>
    <ligand>
        <name>GTP</name>
        <dbReference type="ChEBI" id="CHEBI:37565"/>
    </ligand>
</feature>
<dbReference type="Pfam" id="PF00025">
    <property type="entry name" value="Arf"/>
    <property type="match status" value="1"/>
</dbReference>
<accession>A0A3P6GH78</accession>
<dbReference type="GO" id="GO:0005794">
    <property type="term" value="C:Golgi apparatus"/>
    <property type="evidence" value="ECO:0007669"/>
    <property type="project" value="TreeGrafter"/>
</dbReference>
<comment type="function">
    <text evidence="3">Trans-Golgi-associated GTPase that regulates protein sorting. Controls the targeting of ARL1 and its effector to the trans-Golgi. Required for the lipidation of chylomicrons in the intestine and required for VLDL lipidation in the liver.</text>
</comment>
<dbReference type="SMART" id="SM00175">
    <property type="entry name" value="RAB"/>
    <property type="match status" value="1"/>
</dbReference>
<dbReference type="GO" id="GO:0043001">
    <property type="term" value="P:Golgi to plasma membrane protein transport"/>
    <property type="evidence" value="ECO:0007669"/>
    <property type="project" value="TreeGrafter"/>
</dbReference>
<name>A0A3P6GH78_MESCO</name>
<evidence type="ECO:0000256" key="5">
    <source>
        <dbReference type="ARBA" id="ARBA00039478"/>
    </source>
</evidence>
<feature type="binding site" evidence="7">
    <location>
        <position position="20"/>
    </location>
    <ligand>
        <name>Mg(2+)</name>
        <dbReference type="ChEBI" id="CHEBI:18420"/>
    </ligand>
</feature>
<dbReference type="NCBIfam" id="TIGR00231">
    <property type="entry name" value="small_GTP"/>
    <property type="match status" value="1"/>
</dbReference>
<dbReference type="AlphaFoldDB" id="A0A3P6GH78"/>
<proteinExistence type="predicted"/>
<dbReference type="CDD" id="cd04160">
    <property type="entry name" value="Arfrp1"/>
    <property type="match status" value="1"/>
</dbReference>